<comment type="function">
    <text evidence="3">Endonuclease that specifically degrades the RNA of RNA-DNA hybrids.</text>
</comment>
<comment type="similarity">
    <text evidence="4">Belongs to the RNase H family.</text>
</comment>
<evidence type="ECO:0000256" key="7">
    <source>
        <dbReference type="ARBA" id="ARBA00022722"/>
    </source>
</evidence>
<evidence type="ECO:0000259" key="12">
    <source>
        <dbReference type="PROSITE" id="PS50879"/>
    </source>
</evidence>
<evidence type="ECO:0000256" key="3">
    <source>
        <dbReference type="ARBA" id="ARBA00004065"/>
    </source>
</evidence>
<evidence type="ECO:0000256" key="9">
    <source>
        <dbReference type="ARBA" id="ARBA00022759"/>
    </source>
</evidence>
<feature type="domain" description="RNase H type-1" evidence="12">
    <location>
        <begin position="83"/>
        <end position="229"/>
    </location>
</feature>
<evidence type="ECO:0000256" key="2">
    <source>
        <dbReference type="ARBA" id="ARBA00001946"/>
    </source>
</evidence>
<dbReference type="SUPFAM" id="SSF53098">
    <property type="entry name" value="Ribonuclease H-like"/>
    <property type="match status" value="1"/>
</dbReference>
<dbReference type="PROSITE" id="PS50879">
    <property type="entry name" value="RNASE_H_1"/>
    <property type="match status" value="1"/>
</dbReference>
<evidence type="ECO:0000256" key="1">
    <source>
        <dbReference type="ARBA" id="ARBA00000077"/>
    </source>
</evidence>
<protein>
    <recommendedName>
        <fullName evidence="6">Ribonuclease H</fullName>
        <ecNumber evidence="5">3.1.26.4</ecNumber>
    </recommendedName>
</protein>
<dbReference type="CDD" id="cd09280">
    <property type="entry name" value="RNase_HI_eukaryote_like"/>
    <property type="match status" value="1"/>
</dbReference>
<keyword evidence="11" id="KW-0460">Magnesium</keyword>
<dbReference type="InterPro" id="IPR011320">
    <property type="entry name" value="RNase_H1_N"/>
</dbReference>
<gene>
    <name evidence="13" type="ORF">EVEC_LOCUS4948</name>
</gene>
<comment type="cofactor">
    <cofactor evidence="2">
        <name>Mg(2+)</name>
        <dbReference type="ChEBI" id="CHEBI:18420"/>
    </cofactor>
</comment>
<dbReference type="OrthoDB" id="90239at2759"/>
<dbReference type="FunFam" id="3.40.970.10:FF:000002">
    <property type="entry name" value="Ribonuclease H"/>
    <property type="match status" value="1"/>
</dbReference>
<dbReference type="GO" id="GO:0004523">
    <property type="term" value="F:RNA-DNA hybrid ribonuclease activity"/>
    <property type="evidence" value="ECO:0007669"/>
    <property type="project" value="UniProtKB-EC"/>
</dbReference>
<evidence type="ECO:0000256" key="8">
    <source>
        <dbReference type="ARBA" id="ARBA00022723"/>
    </source>
</evidence>
<accession>A0A0N4V537</accession>
<evidence type="ECO:0000313" key="15">
    <source>
        <dbReference type="WBParaSite" id="EVEC_0000531701-mRNA-1"/>
    </source>
</evidence>
<name>A0A0N4V537_ENTVE</name>
<evidence type="ECO:0000256" key="6">
    <source>
        <dbReference type="ARBA" id="ARBA00017721"/>
    </source>
</evidence>
<dbReference type="Pfam" id="PF01693">
    <property type="entry name" value="Cauli_VI"/>
    <property type="match status" value="1"/>
</dbReference>
<dbReference type="EC" id="3.1.26.4" evidence="5"/>
<evidence type="ECO:0000256" key="4">
    <source>
        <dbReference type="ARBA" id="ARBA00005300"/>
    </source>
</evidence>
<dbReference type="STRING" id="51028.A0A0N4V537"/>
<organism evidence="15">
    <name type="scientific">Enterobius vermicularis</name>
    <name type="common">Human pinworm</name>
    <dbReference type="NCBI Taxonomy" id="51028"/>
    <lineage>
        <taxon>Eukaryota</taxon>
        <taxon>Metazoa</taxon>
        <taxon>Ecdysozoa</taxon>
        <taxon>Nematoda</taxon>
        <taxon>Chromadorea</taxon>
        <taxon>Rhabditida</taxon>
        <taxon>Spirurina</taxon>
        <taxon>Oxyuridomorpha</taxon>
        <taxon>Oxyuroidea</taxon>
        <taxon>Oxyuridae</taxon>
        <taxon>Enterobius</taxon>
    </lineage>
</organism>
<reference evidence="15" key="1">
    <citation type="submission" date="2017-02" db="UniProtKB">
        <authorList>
            <consortium name="WormBaseParasite"/>
        </authorList>
    </citation>
    <scope>IDENTIFICATION</scope>
</reference>
<dbReference type="Proteomes" id="UP000274131">
    <property type="component" value="Unassembled WGS sequence"/>
</dbReference>
<dbReference type="Pfam" id="PF00075">
    <property type="entry name" value="RNase_H"/>
    <property type="match status" value="1"/>
</dbReference>
<comment type="catalytic activity">
    <reaction evidence="1">
        <text>Endonucleolytic cleavage to 5'-phosphomonoester.</text>
        <dbReference type="EC" id="3.1.26.4"/>
    </reaction>
</comment>
<evidence type="ECO:0000256" key="11">
    <source>
        <dbReference type="ARBA" id="ARBA00022842"/>
    </source>
</evidence>
<proteinExistence type="inferred from homology"/>
<evidence type="ECO:0000256" key="10">
    <source>
        <dbReference type="ARBA" id="ARBA00022801"/>
    </source>
</evidence>
<keyword evidence="9" id="KW-0255">Endonuclease</keyword>
<dbReference type="InterPro" id="IPR012337">
    <property type="entry name" value="RNaseH-like_sf"/>
</dbReference>
<dbReference type="Gene3D" id="3.40.970.10">
    <property type="entry name" value="Ribonuclease H1, N-terminal domain"/>
    <property type="match status" value="1"/>
</dbReference>
<dbReference type="PIRSF" id="PIRSF036852">
    <property type="entry name" value="Ribonuclease_H1_euk"/>
    <property type="match status" value="1"/>
</dbReference>
<dbReference type="Gene3D" id="3.30.420.10">
    <property type="entry name" value="Ribonuclease H-like superfamily/Ribonuclease H"/>
    <property type="match status" value="1"/>
</dbReference>
<keyword evidence="7" id="KW-0540">Nuclease</keyword>
<keyword evidence="10" id="KW-0378">Hydrolase</keyword>
<dbReference type="InterPro" id="IPR036397">
    <property type="entry name" value="RNaseH_sf"/>
</dbReference>
<dbReference type="EMBL" id="UXUI01008008">
    <property type="protein sequence ID" value="VDD90197.1"/>
    <property type="molecule type" value="Genomic_DNA"/>
</dbReference>
<evidence type="ECO:0000256" key="5">
    <source>
        <dbReference type="ARBA" id="ARBA00012180"/>
    </source>
</evidence>
<dbReference type="InterPro" id="IPR002156">
    <property type="entry name" value="RNaseH_domain"/>
</dbReference>
<dbReference type="InterPro" id="IPR050092">
    <property type="entry name" value="RNase_H"/>
</dbReference>
<sequence length="229" mass="25813">MKRSFYAVARGKNPGVYKTWPECEKQVKGYTNARYKKFENEADALAFIDRYKDIGKKKVLCVVYYIYSVSGVIKNASVERWVAEGVPVVYTDGSCFGNGMAGCKAGYGVFWGDNHPDNLSEPLDRGPPTNNRAELTAVIRALEQAEKRGYKRLVVRTDSNLLIQSMSVWIHSWRRNNWKTASGTDVQVCITFSRISGHVGVYGNEKADELARSGAERYSSHRCDAKTRF</sequence>
<evidence type="ECO:0000313" key="14">
    <source>
        <dbReference type="Proteomes" id="UP000274131"/>
    </source>
</evidence>
<dbReference type="AlphaFoldDB" id="A0A0N4V537"/>
<reference evidence="13 14" key="2">
    <citation type="submission" date="2018-10" db="EMBL/GenBank/DDBJ databases">
        <authorList>
            <consortium name="Pathogen Informatics"/>
        </authorList>
    </citation>
    <scope>NUCLEOTIDE SEQUENCE [LARGE SCALE GENOMIC DNA]</scope>
</reference>
<dbReference type="GO" id="GO:0000287">
    <property type="term" value="F:magnesium ion binding"/>
    <property type="evidence" value="ECO:0007669"/>
    <property type="project" value="InterPro"/>
</dbReference>
<dbReference type="WBParaSite" id="EVEC_0000531701-mRNA-1">
    <property type="protein sequence ID" value="EVEC_0000531701-mRNA-1"/>
    <property type="gene ID" value="EVEC_0000531701"/>
</dbReference>
<dbReference type="GO" id="GO:0003676">
    <property type="term" value="F:nucleic acid binding"/>
    <property type="evidence" value="ECO:0007669"/>
    <property type="project" value="InterPro"/>
</dbReference>
<dbReference type="PANTHER" id="PTHR10642">
    <property type="entry name" value="RIBONUCLEASE H1"/>
    <property type="match status" value="1"/>
</dbReference>
<keyword evidence="14" id="KW-1185">Reference proteome</keyword>
<dbReference type="InterPro" id="IPR017067">
    <property type="entry name" value="RNase_H1_euk"/>
</dbReference>
<dbReference type="SUPFAM" id="SSF55658">
    <property type="entry name" value="L9 N-domain-like"/>
    <property type="match status" value="1"/>
</dbReference>
<keyword evidence="8" id="KW-0479">Metal-binding</keyword>
<dbReference type="GO" id="GO:0043137">
    <property type="term" value="P:DNA replication, removal of RNA primer"/>
    <property type="evidence" value="ECO:0007669"/>
    <property type="project" value="TreeGrafter"/>
</dbReference>
<dbReference type="InterPro" id="IPR009027">
    <property type="entry name" value="Ribosomal_bL9/RNase_H1_N"/>
</dbReference>
<dbReference type="PANTHER" id="PTHR10642:SF26">
    <property type="entry name" value="RIBONUCLEASE H1"/>
    <property type="match status" value="1"/>
</dbReference>
<evidence type="ECO:0000313" key="13">
    <source>
        <dbReference type="EMBL" id="VDD90197.1"/>
    </source>
</evidence>
<dbReference type="InterPro" id="IPR037056">
    <property type="entry name" value="RNase_H1_N_sf"/>
</dbReference>